<protein>
    <recommendedName>
        <fullName evidence="2">PLD phosphodiesterase domain-containing protein</fullName>
    </recommendedName>
</protein>
<dbReference type="PROSITE" id="PS50035">
    <property type="entry name" value="PLD"/>
    <property type="match status" value="2"/>
</dbReference>
<organism evidence="3 4">
    <name type="scientific">Striga hermonthica</name>
    <name type="common">Purple witchweed</name>
    <name type="synonym">Buchnera hermonthica</name>
    <dbReference type="NCBI Taxonomy" id="68872"/>
    <lineage>
        <taxon>Eukaryota</taxon>
        <taxon>Viridiplantae</taxon>
        <taxon>Streptophyta</taxon>
        <taxon>Embryophyta</taxon>
        <taxon>Tracheophyta</taxon>
        <taxon>Spermatophyta</taxon>
        <taxon>Magnoliopsida</taxon>
        <taxon>eudicotyledons</taxon>
        <taxon>Gunneridae</taxon>
        <taxon>Pentapetalae</taxon>
        <taxon>asterids</taxon>
        <taxon>lamiids</taxon>
        <taxon>Lamiales</taxon>
        <taxon>Orobanchaceae</taxon>
        <taxon>Buchnereae</taxon>
        <taxon>Striga</taxon>
    </lineage>
</organism>
<dbReference type="EMBL" id="CACSLK010006441">
    <property type="protein sequence ID" value="CAA0810654.1"/>
    <property type="molecule type" value="Genomic_DNA"/>
</dbReference>
<dbReference type="SMART" id="SM00155">
    <property type="entry name" value="PLDc"/>
    <property type="match status" value="2"/>
</dbReference>
<dbReference type="OrthoDB" id="1923775at2759"/>
<dbReference type="Pfam" id="PF13091">
    <property type="entry name" value="PLDc_2"/>
    <property type="match status" value="1"/>
</dbReference>
<feature type="domain" description="PLD phosphodiesterase" evidence="2">
    <location>
        <begin position="164"/>
        <end position="191"/>
    </location>
</feature>
<name>A0A9N7R4A1_STRHE</name>
<keyword evidence="4" id="KW-1185">Reference proteome</keyword>
<dbReference type="CDD" id="cd09106">
    <property type="entry name" value="PLDc_vPLD3_4_5_like_1"/>
    <property type="match status" value="1"/>
</dbReference>
<comment type="caution">
    <text evidence="3">The sequence shown here is derived from an EMBL/GenBank/DDBJ whole genome shotgun (WGS) entry which is preliminary data.</text>
</comment>
<evidence type="ECO:0000313" key="3">
    <source>
        <dbReference type="EMBL" id="CAA0810654.1"/>
    </source>
</evidence>
<dbReference type="Gene3D" id="3.30.870.10">
    <property type="entry name" value="Endonuclease Chain A"/>
    <property type="match status" value="2"/>
</dbReference>
<dbReference type="SUPFAM" id="SSF56024">
    <property type="entry name" value="Phospholipase D/nuclease"/>
    <property type="match status" value="2"/>
</dbReference>
<sequence length="517" mass="58271">MRSSLLALSLTLCFSSVYFPNSVVLSSSDDDGQCRAWLVQSIPTDTPHLSLVPGVLATADVFRWLAGNSSRNLDIIAQYWQLVAHPEDPRSGDYGYSKDDMHKFGANDGYEVYRALENAADRGISIRFLQHSGVYPDYTEEPSTLALGRPNVKNVTLLLKEWWGSGIVHAKVWISDSRDVYIGSANNDWKSLTQVKEVGIYLAGCPRIAREVEIYFDNLWKLAHLNSSMYTKSVWDQQWQTFRKVPCWSHFIHREERCRSPIPKYVEIEHVIGYPVLSDPDMFRITMDTPGQNYSGSQPYSSYLSFAPPELLFGKHQTDEQAWVDTIKSVGNGATVRISTMDWLGQSQYSSETVYWSSLSSAISEVVYSKHAKVKLLVAYWAHFINNTDQYLKSLLYTNNLCSSSSYNKCRGKMEIKYYVVPGFNSTGPAVLNGTATANVYPGYTRVNHGKYAVSDVRAHVGTSNLMWDYFYTTAGISFGTYNAVIVSQLQEIFDADWSSPYAVPVGPLEDRFLCSS</sequence>
<gene>
    <name evidence="3" type="ORF">SHERM_12202</name>
</gene>
<dbReference type="Proteomes" id="UP001153555">
    <property type="component" value="Unassembled WGS sequence"/>
</dbReference>
<dbReference type="InterPro" id="IPR001736">
    <property type="entry name" value="PLipase_D/transphosphatidylase"/>
</dbReference>
<proteinExistence type="predicted"/>
<dbReference type="CDD" id="cd09107">
    <property type="entry name" value="PLDc_vPLD3_4_5_like_2"/>
    <property type="match status" value="1"/>
</dbReference>
<dbReference type="AlphaFoldDB" id="A0A9N7R4A1"/>
<evidence type="ECO:0000256" key="1">
    <source>
        <dbReference type="SAM" id="SignalP"/>
    </source>
</evidence>
<reference evidence="3" key="1">
    <citation type="submission" date="2019-12" db="EMBL/GenBank/DDBJ databases">
        <authorList>
            <person name="Scholes J."/>
        </authorList>
    </citation>
    <scope>NUCLEOTIDE SEQUENCE</scope>
</reference>
<dbReference type="PANTHER" id="PTHR10185">
    <property type="entry name" value="PHOSPHOLIPASE D - RELATED"/>
    <property type="match status" value="1"/>
</dbReference>
<feature type="chain" id="PRO_5040376202" description="PLD phosphodiesterase domain-containing protein" evidence="1">
    <location>
        <begin position="16"/>
        <end position="517"/>
    </location>
</feature>
<dbReference type="GO" id="GO:0003824">
    <property type="term" value="F:catalytic activity"/>
    <property type="evidence" value="ECO:0007669"/>
    <property type="project" value="InterPro"/>
</dbReference>
<dbReference type="InterPro" id="IPR050874">
    <property type="entry name" value="Diverse_PLD-related"/>
</dbReference>
<feature type="signal peptide" evidence="1">
    <location>
        <begin position="1"/>
        <end position="15"/>
    </location>
</feature>
<evidence type="ECO:0000313" key="4">
    <source>
        <dbReference type="Proteomes" id="UP001153555"/>
    </source>
</evidence>
<dbReference type="PANTHER" id="PTHR10185:SF17">
    <property type="entry name" value="GM01519P-RELATED"/>
    <property type="match status" value="1"/>
</dbReference>
<evidence type="ECO:0000259" key="2">
    <source>
        <dbReference type="PROSITE" id="PS50035"/>
    </source>
</evidence>
<dbReference type="InterPro" id="IPR025202">
    <property type="entry name" value="PLD-like_dom"/>
</dbReference>
<accession>A0A9N7R4A1</accession>
<keyword evidence="1" id="KW-0732">Signal</keyword>
<feature type="domain" description="PLD phosphodiesterase" evidence="2">
    <location>
        <begin position="444"/>
        <end position="470"/>
    </location>
</feature>